<dbReference type="PANTHER" id="PTHR48098:SF1">
    <property type="entry name" value="DIACYLGLYCEROL ACYLTRANSFERASE_MYCOLYLTRANSFERASE AG85A"/>
    <property type="match status" value="1"/>
</dbReference>
<dbReference type="GO" id="GO:0016747">
    <property type="term" value="F:acyltransferase activity, transferring groups other than amino-acyl groups"/>
    <property type="evidence" value="ECO:0007669"/>
    <property type="project" value="TreeGrafter"/>
</dbReference>
<proteinExistence type="predicted"/>
<reference evidence="2" key="1">
    <citation type="journal article" date="2021" name="PeerJ">
        <title>Extensive microbial diversity within the chicken gut microbiome revealed by metagenomics and culture.</title>
        <authorList>
            <person name="Gilroy R."/>
            <person name="Ravi A."/>
            <person name="Getino M."/>
            <person name="Pursley I."/>
            <person name="Horton D.L."/>
            <person name="Alikhan N.F."/>
            <person name="Baker D."/>
            <person name="Gharbi K."/>
            <person name="Hall N."/>
            <person name="Watson M."/>
            <person name="Adriaenssens E.M."/>
            <person name="Foster-Nyarko E."/>
            <person name="Jarju S."/>
            <person name="Secka A."/>
            <person name="Antonio M."/>
            <person name="Oren A."/>
            <person name="Chaudhuri R.R."/>
            <person name="La Ragione R."/>
            <person name="Hildebrand F."/>
            <person name="Pallen M.J."/>
        </authorList>
    </citation>
    <scope>NUCLEOTIDE SEQUENCE</scope>
    <source>
        <strain evidence="2">ChiGjej1B1-18357</strain>
    </source>
</reference>
<dbReference type="PANTHER" id="PTHR48098">
    <property type="entry name" value="ENTEROCHELIN ESTERASE-RELATED"/>
    <property type="match status" value="1"/>
</dbReference>
<dbReference type="Gene3D" id="3.40.50.1820">
    <property type="entry name" value="alpha/beta hydrolase"/>
    <property type="match status" value="1"/>
</dbReference>
<evidence type="ECO:0000313" key="3">
    <source>
        <dbReference type="Proteomes" id="UP000776650"/>
    </source>
</evidence>
<dbReference type="Proteomes" id="UP000776650">
    <property type="component" value="Unassembled WGS sequence"/>
</dbReference>
<sequence length="455" mass="47370">MATVAVGALVATTVGSLGASEASAQSSNSGDSLNLPPLSSGPAGSVESAETIARSSLGLIANGSLLNENAPTLAPLSTGVAPLSTASMSGPTGSLVTPALMGSTLAMSLIPVGSLASGTQILGTVLGPDAVTRGVGSLTGPGYAVPKPDPEITKTEVLNKKDETNPNVDGGLQVWTVTSKTMQRKVDVEVYLPTDEKKRQDANVLYYLDGVDTLNPSGFRTLTSGPNRVRDANVIGVAPTGAPGSNWTEWNEDDPHLGRNKWDTFLTEEFPEILDQQLGENKDRKYGVTGVSMGAGSALQVAAAKPGFFATAGGVSGCYSTTTDLGYETLRLSIETRGGNMTNMWGPRGSQQWQDRNLPDHADKLAGTKVFMSAATGAIGAEDAKRYGSDPGVLFSGYVLEAGTRECTNEMDSALNAAGVDHETFLMPTGVHNWSTFTPGFDKAMDYMLPLLAQE</sequence>
<feature type="region of interest" description="Disordered" evidence="1">
    <location>
        <begin position="21"/>
        <end position="47"/>
    </location>
</feature>
<dbReference type="RefSeq" id="WP_303912976.1">
    <property type="nucleotide sequence ID" value="NZ_DYXM01000172.1"/>
</dbReference>
<dbReference type="Pfam" id="PF00756">
    <property type="entry name" value="Esterase"/>
    <property type="match status" value="1"/>
</dbReference>
<dbReference type="EMBL" id="DYXM01000172">
    <property type="protein sequence ID" value="HJE91136.1"/>
    <property type="molecule type" value="Genomic_DNA"/>
</dbReference>
<evidence type="ECO:0000313" key="2">
    <source>
        <dbReference type="EMBL" id="HJE91136.1"/>
    </source>
</evidence>
<comment type="caution">
    <text evidence="2">The sequence shown here is derived from an EMBL/GenBank/DDBJ whole genome shotgun (WGS) entry which is preliminary data.</text>
</comment>
<reference evidence="2" key="2">
    <citation type="submission" date="2021-09" db="EMBL/GenBank/DDBJ databases">
        <authorList>
            <person name="Gilroy R."/>
        </authorList>
    </citation>
    <scope>NUCLEOTIDE SEQUENCE</scope>
    <source>
        <strain evidence="2">ChiGjej1B1-18357</strain>
    </source>
</reference>
<dbReference type="AlphaFoldDB" id="A0A921F3K1"/>
<name>A0A921F3K1_9ACTN</name>
<dbReference type="SUPFAM" id="SSF53474">
    <property type="entry name" value="alpha/beta-Hydrolases"/>
    <property type="match status" value="1"/>
</dbReference>
<accession>A0A921F3K1</accession>
<dbReference type="InterPro" id="IPR000801">
    <property type="entry name" value="Esterase-like"/>
</dbReference>
<evidence type="ECO:0000256" key="1">
    <source>
        <dbReference type="SAM" id="MobiDB-lite"/>
    </source>
</evidence>
<dbReference type="InterPro" id="IPR029058">
    <property type="entry name" value="AB_hydrolase_fold"/>
</dbReference>
<gene>
    <name evidence="2" type="ORF">K8V11_09025</name>
</gene>
<protein>
    <submittedName>
        <fullName evidence="2">Esterase family protein</fullName>
    </submittedName>
</protein>
<feature type="compositionally biased region" description="Polar residues" evidence="1">
    <location>
        <begin position="22"/>
        <end position="32"/>
    </location>
</feature>
<dbReference type="InterPro" id="IPR050583">
    <property type="entry name" value="Mycobacterial_A85_antigen"/>
</dbReference>
<organism evidence="2 3">
    <name type="scientific">Dietzia timorensis</name>
    <dbReference type="NCBI Taxonomy" id="499555"/>
    <lineage>
        <taxon>Bacteria</taxon>
        <taxon>Bacillati</taxon>
        <taxon>Actinomycetota</taxon>
        <taxon>Actinomycetes</taxon>
        <taxon>Mycobacteriales</taxon>
        <taxon>Dietziaceae</taxon>
        <taxon>Dietzia</taxon>
    </lineage>
</organism>